<dbReference type="EMBL" id="JAZHOG010000002">
    <property type="protein sequence ID" value="MEJ8566580.1"/>
    <property type="molecule type" value="Genomic_DNA"/>
</dbReference>
<dbReference type="RefSeq" id="WP_354693904.1">
    <property type="nucleotide sequence ID" value="NZ_JAZHOG010000002.1"/>
</dbReference>
<dbReference type="GO" id="GO:0050660">
    <property type="term" value="F:flavin adenine dinucleotide binding"/>
    <property type="evidence" value="ECO:0007669"/>
    <property type="project" value="TreeGrafter"/>
</dbReference>
<dbReference type="InterPro" id="IPR029035">
    <property type="entry name" value="DHS-like_NAD/FAD-binding_dom"/>
</dbReference>
<dbReference type="PANTHER" id="PTHR18968">
    <property type="entry name" value="THIAMINE PYROPHOSPHATE ENZYMES"/>
    <property type="match status" value="1"/>
</dbReference>
<comment type="caution">
    <text evidence="5">The sequence shown here is derived from an EMBL/GenBank/DDBJ whole genome shotgun (WGS) entry which is preliminary data.</text>
</comment>
<keyword evidence="6" id="KW-1185">Reference proteome</keyword>
<evidence type="ECO:0000259" key="3">
    <source>
        <dbReference type="Pfam" id="PF02775"/>
    </source>
</evidence>
<evidence type="ECO:0000256" key="1">
    <source>
        <dbReference type="ARBA" id="ARBA00007812"/>
    </source>
</evidence>
<reference evidence="5 6" key="1">
    <citation type="submission" date="2024-02" db="EMBL/GenBank/DDBJ databases">
        <title>A novel Wenzhouxiangellaceae bacterium, isolated from coastal sediments.</title>
        <authorList>
            <person name="Du Z.-J."/>
            <person name="Ye Y.-Q."/>
            <person name="Zhang X.-Y."/>
        </authorList>
    </citation>
    <scope>NUCLEOTIDE SEQUENCE [LARGE SCALE GENOMIC DNA]</scope>
    <source>
        <strain evidence="5 6">CH-27</strain>
    </source>
</reference>
<gene>
    <name evidence="5" type="ORF">V3330_02980</name>
</gene>
<accession>A0AAW9RCM9</accession>
<evidence type="ECO:0000313" key="6">
    <source>
        <dbReference type="Proteomes" id="UP001359886"/>
    </source>
</evidence>
<sequence>MNGADNLLDTLIAGGVEVCFANPGTSEMQLVSAIGNRDGMRAILCLFEGVASGAADGYARMTDTPALTLLHLGSGFANSMANQHNAMRAHVPLINLVGDHATWHQQYDAPLTSDVAAHAAIPSDWVRVSESPDDLAQAGAEAIQAAQTGAGGIATVIVPANHAWEDAKVAAEPLPVPRRTRVPEASIARAAAVLKSARTPALFLGGRALREPGLDAAGRIARATGARLLCETFSARLQRGVGRVAVERLPYFAEEALQALAGLDRIVFIGARPPVSFFAYPGKPSWLTPEDCETLELATVDEDVEQALLDLADALSAHEPANVVAPAPEPEVETPAATQHGPLTPLALGQSLSALLPENAIVTDEAATCGMALYPLTTQAAAHDWLSLTGGAIGIGLPLALGASVACPERKVVALQADGSAMYTVQALWTMAREQTDVTVVIMNNRSYAILNIELARVGAGTPTPKTLSMLDLSRPDIDWVEIARGMGVPATRATTPAEFHEQFEAAVARPGPALIDAVVTQELPG</sequence>
<dbReference type="SUPFAM" id="SSF52467">
    <property type="entry name" value="DHS-like NAD/FAD-binding domain"/>
    <property type="match status" value="1"/>
</dbReference>
<dbReference type="InterPro" id="IPR011766">
    <property type="entry name" value="TPP_enzyme_TPP-bd"/>
</dbReference>
<dbReference type="NCBIfam" id="NF005760">
    <property type="entry name" value="PRK07586.1"/>
    <property type="match status" value="1"/>
</dbReference>
<dbReference type="CDD" id="cd02002">
    <property type="entry name" value="TPP_BFDC"/>
    <property type="match status" value="1"/>
</dbReference>
<proteinExistence type="inferred from homology"/>
<feature type="domain" description="Thiamine pyrophosphate enzyme TPP-binding" evidence="3">
    <location>
        <begin position="384"/>
        <end position="517"/>
    </location>
</feature>
<name>A0AAW9RCM9_9GAMM</name>
<dbReference type="AlphaFoldDB" id="A0AAW9RCM9"/>
<keyword evidence="2" id="KW-0786">Thiamine pyrophosphate</keyword>
<comment type="similarity">
    <text evidence="1">Belongs to the TPP enzyme family.</text>
</comment>
<dbReference type="Gene3D" id="3.40.50.1220">
    <property type="entry name" value="TPP-binding domain"/>
    <property type="match status" value="1"/>
</dbReference>
<protein>
    <submittedName>
        <fullName evidence="5">Acetolactate synthase large subunit</fullName>
    </submittedName>
</protein>
<dbReference type="InterPro" id="IPR029061">
    <property type="entry name" value="THDP-binding"/>
</dbReference>
<evidence type="ECO:0000256" key="2">
    <source>
        <dbReference type="ARBA" id="ARBA00023052"/>
    </source>
</evidence>
<dbReference type="Proteomes" id="UP001359886">
    <property type="component" value="Unassembled WGS sequence"/>
</dbReference>
<evidence type="ECO:0000259" key="4">
    <source>
        <dbReference type="Pfam" id="PF02776"/>
    </source>
</evidence>
<dbReference type="CDD" id="cd07035">
    <property type="entry name" value="TPP_PYR_POX_like"/>
    <property type="match status" value="1"/>
</dbReference>
<dbReference type="Pfam" id="PF02775">
    <property type="entry name" value="TPP_enzyme_C"/>
    <property type="match status" value="1"/>
</dbReference>
<dbReference type="GO" id="GO:0044281">
    <property type="term" value="P:small molecule metabolic process"/>
    <property type="evidence" value="ECO:0007669"/>
    <property type="project" value="UniProtKB-ARBA"/>
</dbReference>
<evidence type="ECO:0000313" key="5">
    <source>
        <dbReference type="EMBL" id="MEJ8566580.1"/>
    </source>
</evidence>
<dbReference type="PANTHER" id="PTHR18968:SF86">
    <property type="entry name" value="ACETOLACTATE SYNTHASE LARGE SUBUNIT ILVX-RELATED"/>
    <property type="match status" value="1"/>
</dbReference>
<dbReference type="InterPro" id="IPR045229">
    <property type="entry name" value="TPP_enz"/>
</dbReference>
<dbReference type="SUPFAM" id="SSF52518">
    <property type="entry name" value="Thiamin diphosphate-binding fold (THDP-binding)"/>
    <property type="match status" value="2"/>
</dbReference>
<dbReference type="GO" id="GO:0030976">
    <property type="term" value="F:thiamine pyrophosphate binding"/>
    <property type="evidence" value="ECO:0007669"/>
    <property type="project" value="InterPro"/>
</dbReference>
<feature type="domain" description="Thiamine pyrophosphate enzyme N-terminal TPP-binding" evidence="4">
    <location>
        <begin position="1"/>
        <end position="106"/>
    </location>
</feature>
<dbReference type="GO" id="GO:0003984">
    <property type="term" value="F:acetolactate synthase activity"/>
    <property type="evidence" value="ECO:0007669"/>
    <property type="project" value="TreeGrafter"/>
</dbReference>
<dbReference type="Gene3D" id="3.40.50.970">
    <property type="match status" value="2"/>
</dbReference>
<organism evidence="5 6">
    <name type="scientific">Elongatibacter sediminis</name>
    <dbReference type="NCBI Taxonomy" id="3119006"/>
    <lineage>
        <taxon>Bacteria</taxon>
        <taxon>Pseudomonadati</taxon>
        <taxon>Pseudomonadota</taxon>
        <taxon>Gammaproteobacteria</taxon>
        <taxon>Chromatiales</taxon>
        <taxon>Wenzhouxiangellaceae</taxon>
        <taxon>Elongatibacter</taxon>
    </lineage>
</organism>
<dbReference type="Pfam" id="PF02776">
    <property type="entry name" value="TPP_enzyme_N"/>
    <property type="match status" value="1"/>
</dbReference>
<dbReference type="InterPro" id="IPR012001">
    <property type="entry name" value="Thiamin_PyroP_enz_TPP-bd_dom"/>
</dbReference>